<dbReference type="InterPro" id="IPR017853">
    <property type="entry name" value="GH"/>
</dbReference>
<dbReference type="SUPFAM" id="SSF51445">
    <property type="entry name" value="(Trans)glycosidases"/>
    <property type="match status" value="1"/>
</dbReference>
<dbReference type="Proteomes" id="UP000185612">
    <property type="component" value="Unassembled WGS sequence"/>
</dbReference>
<dbReference type="RefSeq" id="WP_073825333.1">
    <property type="nucleotide sequence ID" value="NZ_MQVS01000009.1"/>
</dbReference>
<reference evidence="2" key="1">
    <citation type="submission" date="2016-12" db="EMBL/GenBank/DDBJ databases">
        <authorList>
            <person name="Meng X."/>
        </authorList>
    </citation>
    <scope>NUCLEOTIDE SEQUENCE [LARGE SCALE GENOMIC DNA]</scope>
    <source>
        <strain evidence="2">DSM 20732</strain>
    </source>
</reference>
<dbReference type="AlphaFoldDB" id="A0A1Q5PUB5"/>
<protein>
    <recommendedName>
        <fullName evidence="3">Tat pathway signal sequence</fullName>
    </recommendedName>
</protein>
<accession>A0A1Q5PUB5</accession>
<sequence length="336" mass="36334">MSGQRRQRAATPARWLLALGVAALTVGSLAVGVGWLLPGRGGGQAVDARDAGDGAVALRGVTVEQLIGPDRALSFLEQVPGRETVRVVLEPGRPLADYAPLVRELAAQADVMLQLADSSELAALSEDEVGARARAAVKLFGDHVTIWEVGNEPNGQWAGSDASEIAGKVNVAAQIVRATGGKTAVTFNYWDRPDCYSEDWEDPLAFAPFLDFEPDYVFLSVYETACVPPQHPDAEPLGEVLNQLGARFPRALLGIGEIGAQGAEDGLPEPDTTEKERVARYYHGLDSKLREIVGNRYVGGYFWWYFVRDVLTAEDPRFWEVLRGELANSGASTQDL</sequence>
<gene>
    <name evidence="1" type="ORF">BSZ40_08685</name>
</gene>
<dbReference type="Gene3D" id="3.20.20.80">
    <property type="entry name" value="Glycosidases"/>
    <property type="match status" value="1"/>
</dbReference>
<dbReference type="STRING" id="52770.BSZ40_08685"/>
<evidence type="ECO:0000313" key="1">
    <source>
        <dbReference type="EMBL" id="OKL51154.1"/>
    </source>
</evidence>
<organism evidence="1 2">
    <name type="scientific">Buchananella hordeovulneris</name>
    <dbReference type="NCBI Taxonomy" id="52770"/>
    <lineage>
        <taxon>Bacteria</taxon>
        <taxon>Bacillati</taxon>
        <taxon>Actinomycetota</taxon>
        <taxon>Actinomycetes</taxon>
        <taxon>Actinomycetales</taxon>
        <taxon>Actinomycetaceae</taxon>
        <taxon>Buchananella</taxon>
    </lineage>
</organism>
<name>A0A1Q5PUB5_9ACTO</name>
<dbReference type="EMBL" id="MQVS01000009">
    <property type="protein sequence ID" value="OKL51154.1"/>
    <property type="molecule type" value="Genomic_DNA"/>
</dbReference>
<evidence type="ECO:0000313" key="2">
    <source>
        <dbReference type="Proteomes" id="UP000185612"/>
    </source>
</evidence>
<proteinExistence type="predicted"/>
<keyword evidence="2" id="KW-1185">Reference proteome</keyword>
<comment type="caution">
    <text evidence="1">The sequence shown here is derived from an EMBL/GenBank/DDBJ whole genome shotgun (WGS) entry which is preliminary data.</text>
</comment>
<evidence type="ECO:0008006" key="3">
    <source>
        <dbReference type="Google" id="ProtNLM"/>
    </source>
</evidence>
<dbReference type="InParanoid" id="A0A1Q5PUB5"/>
<dbReference type="OrthoDB" id="5538531at2"/>